<dbReference type="EMBL" id="JACHNF010000001">
    <property type="protein sequence ID" value="MBB5980051.1"/>
    <property type="molecule type" value="Genomic_DNA"/>
</dbReference>
<name>A0A841DQ76_9ACTN</name>
<evidence type="ECO:0000313" key="1">
    <source>
        <dbReference type="EMBL" id="MBB5980051.1"/>
    </source>
</evidence>
<reference evidence="1 2" key="1">
    <citation type="submission" date="2020-08" db="EMBL/GenBank/DDBJ databases">
        <title>Sequencing the genomes of 1000 actinobacteria strains.</title>
        <authorList>
            <person name="Klenk H.-P."/>
        </authorList>
    </citation>
    <scope>NUCLEOTIDE SEQUENCE [LARGE SCALE GENOMIC DNA]</scope>
    <source>
        <strain evidence="1 2">DSM 17294</strain>
    </source>
</reference>
<proteinExistence type="predicted"/>
<keyword evidence="2" id="KW-1185">Reference proteome</keyword>
<accession>A0A841DQ76</accession>
<comment type="caution">
    <text evidence="1">The sequence shown here is derived from an EMBL/GenBank/DDBJ whole genome shotgun (WGS) entry which is preliminary data.</text>
</comment>
<dbReference type="Proteomes" id="UP000558997">
    <property type="component" value="Unassembled WGS sequence"/>
</dbReference>
<gene>
    <name evidence="1" type="ORF">HDA44_003392</name>
</gene>
<protein>
    <submittedName>
        <fullName evidence="1">Uncharacterized protein</fullName>
    </submittedName>
</protein>
<dbReference type="AlphaFoldDB" id="A0A841DQ76"/>
<dbReference type="RefSeq" id="WP_184835484.1">
    <property type="nucleotide sequence ID" value="NZ_BAAAVN010000007.1"/>
</dbReference>
<evidence type="ECO:0000313" key="2">
    <source>
        <dbReference type="Proteomes" id="UP000558997"/>
    </source>
</evidence>
<sequence>MQANRVTTRRHLSTSPFAAKVADSPKSFEVDERVTHDREGLGRVHSVEPGSVVVDFGGGKMIRIVTPFTKLHSL</sequence>
<organism evidence="1 2">
    <name type="scientific">Kribbella solani</name>
    <dbReference type="NCBI Taxonomy" id="236067"/>
    <lineage>
        <taxon>Bacteria</taxon>
        <taxon>Bacillati</taxon>
        <taxon>Actinomycetota</taxon>
        <taxon>Actinomycetes</taxon>
        <taxon>Propionibacteriales</taxon>
        <taxon>Kribbellaceae</taxon>
        <taxon>Kribbella</taxon>
    </lineage>
</organism>